<sequence length="576" mass="64633">MKISVYTLGTRTLRGYTFALLTAGIFGAYEAVAAVATQPNLIFILTDDQRYDTLGCTGNPVVQTPNIDQLATEGTLFTEATVTSAICTPSRASIFAGMYERRHGINFNSGTALSPAAWQQTYPMLLRKAGYFVGYVGKNHVPVGAAGYATGLMDSSFDYWYAGHTHIYFYPKERPARVSRIKGIDEHMFDNAKAETQIEILQEGVDNFLSPNQDFYNRAARFLEKRPADRPFCLSLCFNLPHDAGTGSMEDRPSDPELYKTGYHNSRAVIRAGLPSTYVAKADIQTPKLPADVLYAQHRQNSYDYVDTPETMTERIIRRYQAITGIDQLVGRLRKQLQKLGLAENTVIILTSDHGILRGEFGLGGKSMNYDTCLKVPMIIYDPASAAKGQRRSEQVQTVDIAATLLDYAGADIPANMSGASLKPLVNGKDVPWRTYAFSENLWSTQFGLPRIESVRGEGWKYIRYFFNDRSLYNPTLKGLTRYLTSNRQAETYRQWLDASINGEPPVYEELYHLKLDPSETNNLANDPTCTDRLNTMRTVCQQLVKKARGDASVQPVVLQLESERLEYHLTHQKED</sequence>
<dbReference type="PROSITE" id="PS00523">
    <property type="entry name" value="SULFATASE_1"/>
    <property type="match status" value="1"/>
</dbReference>
<keyword evidence="2 4" id="KW-0378">Hydrolase</keyword>
<dbReference type="Proteomes" id="UP000464954">
    <property type="component" value="Chromosome"/>
</dbReference>
<protein>
    <submittedName>
        <fullName evidence="4">Sulfatase-like hydrolase/transferase</fullName>
    </submittedName>
</protein>
<gene>
    <name evidence="4" type="ORF">GT409_02490</name>
</gene>
<feature type="domain" description="Sulfatase N-terminal" evidence="3">
    <location>
        <begin position="39"/>
        <end position="411"/>
    </location>
</feature>
<evidence type="ECO:0000256" key="2">
    <source>
        <dbReference type="ARBA" id="ARBA00022801"/>
    </source>
</evidence>
<dbReference type="SUPFAM" id="SSF53649">
    <property type="entry name" value="Alkaline phosphatase-like"/>
    <property type="match status" value="1"/>
</dbReference>
<dbReference type="GO" id="GO:0016740">
    <property type="term" value="F:transferase activity"/>
    <property type="evidence" value="ECO:0007669"/>
    <property type="project" value="UniProtKB-KW"/>
</dbReference>
<dbReference type="InterPro" id="IPR052701">
    <property type="entry name" value="GAG_Ulvan_Degrading_Sulfatases"/>
</dbReference>
<evidence type="ECO:0000313" key="4">
    <source>
        <dbReference type="EMBL" id="QHI68369.1"/>
    </source>
</evidence>
<keyword evidence="5" id="KW-1185">Reference proteome</keyword>
<keyword evidence="4" id="KW-0808">Transferase</keyword>
<dbReference type="GO" id="GO:0016787">
    <property type="term" value="F:hydrolase activity"/>
    <property type="evidence" value="ECO:0007669"/>
    <property type="project" value="UniProtKB-KW"/>
</dbReference>
<comment type="similarity">
    <text evidence="1">Belongs to the sulfatase family.</text>
</comment>
<dbReference type="Gene3D" id="3.40.720.10">
    <property type="entry name" value="Alkaline Phosphatase, subunit A"/>
    <property type="match status" value="1"/>
</dbReference>
<dbReference type="KEGG" id="taer:GT409_02490"/>
<accession>A0A6P1M0P6</accession>
<dbReference type="RefSeq" id="WP_160626623.1">
    <property type="nucleotide sequence ID" value="NZ_CP047593.1"/>
</dbReference>
<evidence type="ECO:0000256" key="1">
    <source>
        <dbReference type="ARBA" id="ARBA00008779"/>
    </source>
</evidence>
<dbReference type="PANTHER" id="PTHR43751:SF1">
    <property type="entry name" value="SULFATASE ATSG-RELATED"/>
    <property type="match status" value="1"/>
</dbReference>
<dbReference type="AlphaFoldDB" id="A0A6P1M0P6"/>
<evidence type="ECO:0000313" key="5">
    <source>
        <dbReference type="Proteomes" id="UP000464954"/>
    </source>
</evidence>
<evidence type="ECO:0000259" key="3">
    <source>
        <dbReference type="Pfam" id="PF00884"/>
    </source>
</evidence>
<organism evidence="4 5">
    <name type="scientific">Tichowtungia aerotolerans</name>
    <dbReference type="NCBI Taxonomy" id="2697043"/>
    <lineage>
        <taxon>Bacteria</taxon>
        <taxon>Pseudomonadati</taxon>
        <taxon>Kiritimatiellota</taxon>
        <taxon>Tichowtungiia</taxon>
        <taxon>Tichowtungiales</taxon>
        <taxon>Tichowtungiaceae</taxon>
        <taxon>Tichowtungia</taxon>
    </lineage>
</organism>
<reference evidence="4 5" key="1">
    <citation type="submission" date="2020-01" db="EMBL/GenBank/DDBJ databases">
        <title>Ponticoccus aerotolerans gen. nov., sp. nov., an anaerobic bacterium and proposal of Ponticoccusceae fam. nov., Ponticoccusles ord. nov. and Ponticoccuse classis nov. in the phylum Kiritimatiellaeota.</title>
        <authorList>
            <person name="Zhou L.Y."/>
            <person name="Du Z.J."/>
        </authorList>
    </citation>
    <scope>NUCLEOTIDE SEQUENCE [LARGE SCALE GENOMIC DNA]</scope>
    <source>
        <strain evidence="4 5">S-5007</strain>
    </source>
</reference>
<name>A0A6P1M0P6_9BACT</name>
<dbReference type="PANTHER" id="PTHR43751">
    <property type="entry name" value="SULFATASE"/>
    <property type="match status" value="1"/>
</dbReference>
<proteinExistence type="inferred from homology"/>
<dbReference type="Pfam" id="PF00884">
    <property type="entry name" value="Sulfatase"/>
    <property type="match status" value="1"/>
</dbReference>
<dbReference type="InterPro" id="IPR000917">
    <property type="entry name" value="Sulfatase_N"/>
</dbReference>
<dbReference type="EMBL" id="CP047593">
    <property type="protein sequence ID" value="QHI68369.1"/>
    <property type="molecule type" value="Genomic_DNA"/>
</dbReference>
<dbReference type="InterPro" id="IPR024607">
    <property type="entry name" value="Sulfatase_CS"/>
</dbReference>
<dbReference type="InterPro" id="IPR017850">
    <property type="entry name" value="Alkaline_phosphatase_core_sf"/>
</dbReference>